<dbReference type="AlphaFoldDB" id="A0A7S3ND87"/>
<accession>A0A7S3ND87</accession>
<evidence type="ECO:0000313" key="2">
    <source>
        <dbReference type="EMBL" id="CAE0354410.1"/>
    </source>
</evidence>
<reference evidence="2" key="1">
    <citation type="submission" date="2021-01" db="EMBL/GenBank/DDBJ databases">
        <authorList>
            <person name="Corre E."/>
            <person name="Pelletier E."/>
            <person name="Niang G."/>
            <person name="Scheremetjew M."/>
            <person name="Finn R."/>
            <person name="Kale V."/>
            <person name="Holt S."/>
            <person name="Cochrane G."/>
            <person name="Meng A."/>
            <person name="Brown T."/>
            <person name="Cohen L."/>
        </authorList>
    </citation>
    <scope>NUCLEOTIDE SEQUENCE</scope>
    <source>
        <strain evidence="2">FSP1.4</strain>
    </source>
</reference>
<organism evidence="2">
    <name type="scientific">Euplotes harpa</name>
    <dbReference type="NCBI Taxonomy" id="151035"/>
    <lineage>
        <taxon>Eukaryota</taxon>
        <taxon>Sar</taxon>
        <taxon>Alveolata</taxon>
        <taxon>Ciliophora</taxon>
        <taxon>Intramacronucleata</taxon>
        <taxon>Spirotrichea</taxon>
        <taxon>Hypotrichia</taxon>
        <taxon>Euplotida</taxon>
        <taxon>Euplotidae</taxon>
        <taxon>Euplotes</taxon>
    </lineage>
</organism>
<evidence type="ECO:0000256" key="1">
    <source>
        <dbReference type="SAM" id="MobiDB-lite"/>
    </source>
</evidence>
<name>A0A7S3ND87_9SPIT</name>
<protein>
    <submittedName>
        <fullName evidence="2">Uncharacterized protein</fullName>
    </submittedName>
</protein>
<feature type="region of interest" description="Disordered" evidence="1">
    <location>
        <begin position="1"/>
        <end position="25"/>
    </location>
</feature>
<feature type="compositionally biased region" description="Polar residues" evidence="1">
    <location>
        <begin position="1"/>
        <end position="17"/>
    </location>
</feature>
<gene>
    <name evidence="2" type="ORF">EHAR0213_LOCUS13326</name>
</gene>
<proteinExistence type="predicted"/>
<sequence length="187" mass="21056">MNKSCSNFNSTSASNSDPLLMCTSHKEANPGLSPLQAKDKIKEPLLESISKHRRLISGAPFVLGKDKTAEDRLIKAFEFGFLKQRKRSVINMKLHQIKESSNRSEAIQSVLEYTVKAGKDQIIEDLKKLERDFKIKNIEESLFADHIEGSHPESFIKSSKEVNAMALDLSPVRKNRRVLRSSKGLCS</sequence>
<dbReference type="EMBL" id="HBII01032277">
    <property type="protein sequence ID" value="CAE0354410.1"/>
    <property type="molecule type" value="Transcribed_RNA"/>
</dbReference>